<feature type="domain" description="HTH lysR-type" evidence="5">
    <location>
        <begin position="15"/>
        <end position="72"/>
    </location>
</feature>
<keyword evidence="2" id="KW-0805">Transcription regulation</keyword>
<evidence type="ECO:0000256" key="4">
    <source>
        <dbReference type="ARBA" id="ARBA00023163"/>
    </source>
</evidence>
<dbReference type="Pfam" id="PF00126">
    <property type="entry name" value="HTH_1"/>
    <property type="match status" value="1"/>
</dbReference>
<dbReference type="InterPro" id="IPR036388">
    <property type="entry name" value="WH-like_DNA-bd_sf"/>
</dbReference>
<protein>
    <submittedName>
        <fullName evidence="6">LysR family transcriptional regulator</fullName>
    </submittedName>
</protein>
<evidence type="ECO:0000256" key="3">
    <source>
        <dbReference type="ARBA" id="ARBA00023125"/>
    </source>
</evidence>
<dbReference type="PANTHER" id="PTHR30126:SF98">
    <property type="entry name" value="HTH-TYPE TRANSCRIPTIONAL ACTIVATOR BAUR"/>
    <property type="match status" value="1"/>
</dbReference>
<dbReference type="Gene3D" id="3.40.190.290">
    <property type="match status" value="1"/>
</dbReference>
<organism evidence="6 7">
    <name type="scientific">Ahrensia kielensis</name>
    <dbReference type="NCBI Taxonomy" id="76980"/>
    <lineage>
        <taxon>Bacteria</taxon>
        <taxon>Pseudomonadati</taxon>
        <taxon>Pseudomonadota</taxon>
        <taxon>Alphaproteobacteria</taxon>
        <taxon>Hyphomicrobiales</taxon>
        <taxon>Ahrensiaceae</taxon>
        <taxon>Ahrensia</taxon>
    </lineage>
</organism>
<accession>A0ABU9TA51</accession>
<evidence type="ECO:0000259" key="5">
    <source>
        <dbReference type="PROSITE" id="PS50931"/>
    </source>
</evidence>
<dbReference type="EMBL" id="JBBMQO010000009">
    <property type="protein sequence ID" value="MEM5503008.1"/>
    <property type="molecule type" value="Genomic_DNA"/>
</dbReference>
<comment type="similarity">
    <text evidence="1">Belongs to the LysR transcriptional regulatory family.</text>
</comment>
<reference evidence="6 7" key="1">
    <citation type="submission" date="2024-03" db="EMBL/GenBank/DDBJ databases">
        <title>Community enrichment and isolation of bacterial strains for fucoidan degradation.</title>
        <authorList>
            <person name="Sichert A."/>
        </authorList>
    </citation>
    <scope>NUCLEOTIDE SEQUENCE [LARGE SCALE GENOMIC DNA]</scope>
    <source>
        <strain evidence="6 7">AS62</strain>
    </source>
</reference>
<proteinExistence type="inferred from homology"/>
<dbReference type="RefSeq" id="WP_342849209.1">
    <property type="nucleotide sequence ID" value="NZ_JBBMQO010000009.1"/>
</dbReference>
<dbReference type="Proteomes" id="UP001477870">
    <property type="component" value="Unassembled WGS sequence"/>
</dbReference>
<keyword evidence="7" id="KW-1185">Reference proteome</keyword>
<evidence type="ECO:0000313" key="6">
    <source>
        <dbReference type="EMBL" id="MEM5503008.1"/>
    </source>
</evidence>
<evidence type="ECO:0000256" key="1">
    <source>
        <dbReference type="ARBA" id="ARBA00009437"/>
    </source>
</evidence>
<dbReference type="Pfam" id="PF03466">
    <property type="entry name" value="LysR_substrate"/>
    <property type="match status" value="1"/>
</dbReference>
<dbReference type="CDD" id="cd05466">
    <property type="entry name" value="PBP2_LTTR_substrate"/>
    <property type="match status" value="1"/>
</dbReference>
<dbReference type="InterPro" id="IPR005119">
    <property type="entry name" value="LysR_subst-bd"/>
</dbReference>
<evidence type="ECO:0000256" key="2">
    <source>
        <dbReference type="ARBA" id="ARBA00023015"/>
    </source>
</evidence>
<comment type="caution">
    <text evidence="6">The sequence shown here is derived from an EMBL/GenBank/DDBJ whole genome shotgun (WGS) entry which is preliminary data.</text>
</comment>
<dbReference type="InterPro" id="IPR000847">
    <property type="entry name" value="LysR_HTH_N"/>
</dbReference>
<name>A0ABU9TA51_9HYPH</name>
<dbReference type="PROSITE" id="PS50931">
    <property type="entry name" value="HTH_LYSR"/>
    <property type="match status" value="1"/>
</dbReference>
<dbReference type="SUPFAM" id="SSF53850">
    <property type="entry name" value="Periplasmic binding protein-like II"/>
    <property type="match status" value="1"/>
</dbReference>
<evidence type="ECO:0000313" key="7">
    <source>
        <dbReference type="Proteomes" id="UP001477870"/>
    </source>
</evidence>
<keyword evidence="4" id="KW-0804">Transcription</keyword>
<sequence>MSRRKKAFSGKVSDVDLRLMRVFKAVIESGGLSAAQTELGVGRSTISRQISDLETRLGLRLCHRGRSGFVLTQPGKQVLTYIDQLLKSTEDFTSNIASISDRMVGKLHIGMIDYTVSDAKNPLVSAIRKFQVMAPGVTVDLMTGSPNEVERGIIDGNLHLGIIPDYQRHPSIQYHRLYDEDVGLYCGGDHPLVKSLKDGVDLKEQDVCKHKLVYRGYYESERLRQRKQKFPLGSTVYQTESVLALVRSGVYLGYFPKHCENLIRGAFYELLPEVFGYSTPICAIWRGDRRHSHIMQDFLELLQHEQTS</sequence>
<gene>
    <name evidence="6" type="ORF">WNY59_15580</name>
</gene>
<dbReference type="Gene3D" id="1.10.10.10">
    <property type="entry name" value="Winged helix-like DNA-binding domain superfamily/Winged helix DNA-binding domain"/>
    <property type="match status" value="1"/>
</dbReference>
<dbReference type="InterPro" id="IPR036390">
    <property type="entry name" value="WH_DNA-bd_sf"/>
</dbReference>
<keyword evidence="3" id="KW-0238">DNA-binding</keyword>
<dbReference type="PANTHER" id="PTHR30126">
    <property type="entry name" value="HTH-TYPE TRANSCRIPTIONAL REGULATOR"/>
    <property type="match status" value="1"/>
</dbReference>
<dbReference type="SUPFAM" id="SSF46785">
    <property type="entry name" value="Winged helix' DNA-binding domain"/>
    <property type="match status" value="1"/>
</dbReference>